<keyword evidence="4" id="KW-0378">Hydrolase</keyword>
<name>F0WS55_9STRA</name>
<feature type="compositionally biased region" description="Low complexity" evidence="1">
    <location>
        <begin position="335"/>
        <end position="344"/>
    </location>
</feature>
<feature type="region of interest" description="Disordered" evidence="1">
    <location>
        <begin position="333"/>
        <end position="357"/>
    </location>
</feature>
<dbReference type="Pfam" id="PF12146">
    <property type="entry name" value="Hydrolase_4"/>
    <property type="match status" value="1"/>
</dbReference>
<evidence type="ECO:0000259" key="2">
    <source>
        <dbReference type="Pfam" id="PF03959"/>
    </source>
</evidence>
<evidence type="ECO:0000256" key="1">
    <source>
        <dbReference type="SAM" id="MobiDB-lite"/>
    </source>
</evidence>
<dbReference type="HOGENOM" id="CLU_029891_3_0_1"/>
<evidence type="ECO:0000259" key="3">
    <source>
        <dbReference type="Pfam" id="PF12146"/>
    </source>
</evidence>
<evidence type="ECO:0000313" key="4">
    <source>
        <dbReference type="EMBL" id="CCA24173.1"/>
    </source>
</evidence>
<dbReference type="PANTHER" id="PTHR43358:SF4">
    <property type="entry name" value="ALPHA_BETA HYDROLASE FOLD-1 DOMAIN-CONTAINING PROTEIN"/>
    <property type="match status" value="1"/>
</dbReference>
<dbReference type="InterPro" id="IPR029058">
    <property type="entry name" value="AB_hydrolase_fold"/>
</dbReference>
<gene>
    <name evidence="4" type="primary">AlNc14C225G9194</name>
    <name evidence="4" type="ORF">ALNC14_103170</name>
</gene>
<reference evidence="4" key="1">
    <citation type="journal article" date="2011" name="PLoS Biol.">
        <title>Gene gain and loss during evolution of obligate parasitism in the white rust pathogen of Arabidopsis thaliana.</title>
        <authorList>
            <person name="Kemen E."/>
            <person name="Gardiner A."/>
            <person name="Schultz-Larsen T."/>
            <person name="Kemen A.C."/>
            <person name="Balmuth A.L."/>
            <person name="Robert-Seilaniantz A."/>
            <person name="Bailey K."/>
            <person name="Holub E."/>
            <person name="Studholme D.J."/>
            <person name="Maclean D."/>
            <person name="Jones J.D."/>
        </authorList>
    </citation>
    <scope>NUCLEOTIDE SEQUENCE</scope>
</reference>
<dbReference type="InterPro" id="IPR005645">
    <property type="entry name" value="FSH-like_dom"/>
</dbReference>
<dbReference type="GO" id="GO:0008233">
    <property type="term" value="F:peptidase activity"/>
    <property type="evidence" value="ECO:0007669"/>
    <property type="project" value="UniProtKB-KW"/>
</dbReference>
<accession>F0WS55</accession>
<keyword evidence="4" id="KW-0645">Protease</keyword>
<dbReference type="AlphaFoldDB" id="F0WS55"/>
<dbReference type="GO" id="GO:0006508">
    <property type="term" value="P:proteolysis"/>
    <property type="evidence" value="ECO:0007669"/>
    <property type="project" value="UniProtKB-KW"/>
</dbReference>
<organism evidence="4">
    <name type="scientific">Albugo laibachii Nc14</name>
    <dbReference type="NCBI Taxonomy" id="890382"/>
    <lineage>
        <taxon>Eukaryota</taxon>
        <taxon>Sar</taxon>
        <taxon>Stramenopiles</taxon>
        <taxon>Oomycota</taxon>
        <taxon>Peronosporomycetes</taxon>
        <taxon>Albuginales</taxon>
        <taxon>Albuginaceae</taxon>
        <taxon>Albugo</taxon>
    </lineage>
</organism>
<proteinExistence type="predicted"/>
<feature type="domain" description="Serine aminopeptidase S33" evidence="3">
    <location>
        <begin position="105"/>
        <end position="238"/>
    </location>
</feature>
<sequence>MTSDKSVAQQDPRRGIWAMLKDGYEVLVQNVIRPIRAEYVIQDLGPKRVLIDGILTNRMDLQLKNKGGFNLECSWWKPDFDGRRYGSSEITRSDQSKSSNKRPPCIVVLHGNCSCRVGSLDIVRIAVPAGFSVFSLDFAGSGHSEGKYVSLGYHEKLDIAAAVQYINSTNEVGSIVLWGRSMGAVASLLYVEGDIKIHAMILDSPFSSLQQLATELVSDGKLAVPKLAVKAVMQLMRRDIKRRAKFDMCKLRPIDRVQKCKIPAFYMVGLSDNLVRPEHVKDLYKHHKGPKQLYTFKGGHNSPRPQEGYFQAIQFIRVMIGLLPLKRDRIINPQSSHSTKSSGSTQRHDQNPLGPGISIESITTMSVVELRTIIRRAGYNDGTCKEKQDLIDLVLFIYSRYLKDQKRKKASMKQE</sequence>
<dbReference type="PANTHER" id="PTHR43358">
    <property type="entry name" value="ALPHA/BETA-HYDROLASE"/>
    <property type="match status" value="1"/>
</dbReference>
<reference evidence="4" key="2">
    <citation type="submission" date="2011-02" db="EMBL/GenBank/DDBJ databases">
        <authorList>
            <person name="MacLean D."/>
        </authorList>
    </citation>
    <scope>NUCLEOTIDE SEQUENCE</scope>
</reference>
<dbReference type="SUPFAM" id="SSF53474">
    <property type="entry name" value="alpha/beta-Hydrolases"/>
    <property type="match status" value="1"/>
</dbReference>
<dbReference type="EMBL" id="FR824270">
    <property type="protein sequence ID" value="CCA24173.1"/>
    <property type="molecule type" value="Genomic_DNA"/>
</dbReference>
<protein>
    <submittedName>
        <fullName evidence="4">Serine protease family S09X putative</fullName>
    </submittedName>
</protein>
<dbReference type="Pfam" id="PF03959">
    <property type="entry name" value="FSH1"/>
    <property type="match status" value="1"/>
</dbReference>
<dbReference type="Gene3D" id="3.40.50.1820">
    <property type="entry name" value="alpha/beta hydrolase"/>
    <property type="match status" value="1"/>
</dbReference>
<feature type="domain" description="Serine hydrolase" evidence="2">
    <location>
        <begin position="258"/>
        <end position="305"/>
    </location>
</feature>
<dbReference type="InterPro" id="IPR022742">
    <property type="entry name" value="Hydrolase_4"/>
</dbReference>
<dbReference type="InterPro" id="IPR052920">
    <property type="entry name" value="DNA-binding_regulatory"/>
</dbReference>